<dbReference type="InterPro" id="IPR029063">
    <property type="entry name" value="SAM-dependent_MTases_sf"/>
</dbReference>
<dbReference type="RefSeq" id="WP_379483556.1">
    <property type="nucleotide sequence ID" value="NZ_JBHMCF010000014.1"/>
</dbReference>
<evidence type="ECO:0000256" key="6">
    <source>
        <dbReference type="RuleBase" id="RU362030"/>
    </source>
</evidence>
<dbReference type="SUPFAM" id="SSF53335">
    <property type="entry name" value="S-adenosyl-L-methionine-dependent methyltransferases"/>
    <property type="match status" value="1"/>
</dbReference>
<dbReference type="PANTHER" id="PTHR43619">
    <property type="entry name" value="S-ADENOSYL-L-METHIONINE-DEPENDENT METHYLTRANSFERASE YKTD-RELATED"/>
    <property type="match status" value="1"/>
</dbReference>
<sequence length="323" mass="34713">MTQEPTAPESLTGIGATALGVALLRAQESSRPDRLFDDPYARPFLQAVPSASTPWAAGPSPATARFLQVMAEQVAVRTQFLDRALLDAAERGCEQVVLLGSGMDARAFRLAWPPGTKVFELDFADVLAFKAAVLDGRGATAACHRVEVATDLRQDWPRALTESGFSSGRPAAWLAEGILYALPPDAADLLLDRITTLSAPASMLALDHMEDSELLRSARADISAELVDLWRGGPTENLHAWLIRRGWQPAVTDIAEAAAACERPIPPAFDPARADAGRGWLATAHRPKPREEALDVPAIEIESAPCLNTNCRVRAHRASQAGF</sequence>
<dbReference type="PANTHER" id="PTHR43619:SF2">
    <property type="entry name" value="S-ADENOSYL-L-METHIONINE-DEPENDENT METHYLTRANSFERASES SUPERFAMILY PROTEIN"/>
    <property type="match status" value="1"/>
</dbReference>
<dbReference type="EMBL" id="JBHMCF010000014">
    <property type="protein sequence ID" value="MFB9471656.1"/>
    <property type="molecule type" value="Genomic_DNA"/>
</dbReference>
<dbReference type="GO" id="GO:0008168">
    <property type="term" value="F:methyltransferase activity"/>
    <property type="evidence" value="ECO:0007669"/>
    <property type="project" value="UniProtKB-KW"/>
</dbReference>
<evidence type="ECO:0000313" key="7">
    <source>
        <dbReference type="EMBL" id="MFB9471656.1"/>
    </source>
</evidence>
<reference evidence="7 8" key="1">
    <citation type="submission" date="2024-09" db="EMBL/GenBank/DDBJ databases">
        <authorList>
            <person name="Sun Q."/>
            <person name="Mori K."/>
        </authorList>
    </citation>
    <scope>NUCLEOTIDE SEQUENCE [LARGE SCALE GENOMIC DNA]</scope>
    <source>
        <strain evidence="7 8">JCM 3324</strain>
    </source>
</reference>
<keyword evidence="4 7" id="KW-0808">Transferase</keyword>
<evidence type="ECO:0000256" key="5">
    <source>
        <dbReference type="ARBA" id="ARBA00022691"/>
    </source>
</evidence>
<dbReference type="Proteomes" id="UP001589568">
    <property type="component" value="Unassembled WGS sequence"/>
</dbReference>
<evidence type="ECO:0000256" key="3">
    <source>
        <dbReference type="ARBA" id="ARBA00022603"/>
    </source>
</evidence>
<name>A0ABV5NMX2_9ACTN</name>
<dbReference type="NCBIfam" id="TIGR00027">
    <property type="entry name" value="mthyl_TIGR00027"/>
    <property type="match status" value="1"/>
</dbReference>
<keyword evidence="3 6" id="KW-0489">Methyltransferase</keyword>
<evidence type="ECO:0000313" key="8">
    <source>
        <dbReference type="Proteomes" id="UP001589568"/>
    </source>
</evidence>
<dbReference type="Pfam" id="PF04072">
    <property type="entry name" value="LCM"/>
    <property type="match status" value="1"/>
</dbReference>
<accession>A0ABV5NMX2</accession>
<evidence type="ECO:0000256" key="2">
    <source>
        <dbReference type="ARBA" id="ARBA00008138"/>
    </source>
</evidence>
<keyword evidence="5 6" id="KW-0949">S-adenosyl-L-methionine</keyword>
<evidence type="ECO:0000256" key="4">
    <source>
        <dbReference type="ARBA" id="ARBA00022679"/>
    </source>
</evidence>
<evidence type="ECO:0000256" key="1">
    <source>
        <dbReference type="ARBA" id="ARBA00003907"/>
    </source>
</evidence>
<dbReference type="InterPro" id="IPR007213">
    <property type="entry name" value="Ppm1/Ppm2/Tcmp"/>
</dbReference>
<dbReference type="Gene3D" id="3.40.50.150">
    <property type="entry name" value="Vaccinia Virus protein VP39"/>
    <property type="match status" value="1"/>
</dbReference>
<dbReference type="EC" id="2.1.1.-" evidence="6"/>
<gene>
    <name evidence="7" type="ORF">ACFFR3_19210</name>
</gene>
<comment type="caution">
    <text evidence="7">The sequence shown here is derived from an EMBL/GenBank/DDBJ whole genome shotgun (WGS) entry which is preliminary data.</text>
</comment>
<protein>
    <recommendedName>
        <fullName evidence="6">S-adenosyl-L-methionine-dependent methyltransferase</fullName>
        <ecNumber evidence="6">2.1.1.-</ecNumber>
    </recommendedName>
</protein>
<dbReference type="GO" id="GO:0032259">
    <property type="term" value="P:methylation"/>
    <property type="evidence" value="ECO:0007669"/>
    <property type="project" value="UniProtKB-KW"/>
</dbReference>
<dbReference type="InterPro" id="IPR011610">
    <property type="entry name" value="SAM_mthyl_Trfase_ML2640-like"/>
</dbReference>
<keyword evidence="8" id="KW-1185">Reference proteome</keyword>
<comment type="similarity">
    <text evidence="2 6">Belongs to the UPF0677 family.</text>
</comment>
<comment type="function">
    <text evidence="1 6">Exhibits S-adenosyl-L-methionine-dependent methyltransferase activity.</text>
</comment>
<organism evidence="7 8">
    <name type="scientific">Nonomuraea salmonea</name>
    <dbReference type="NCBI Taxonomy" id="46181"/>
    <lineage>
        <taxon>Bacteria</taxon>
        <taxon>Bacillati</taxon>
        <taxon>Actinomycetota</taxon>
        <taxon>Actinomycetes</taxon>
        <taxon>Streptosporangiales</taxon>
        <taxon>Streptosporangiaceae</taxon>
        <taxon>Nonomuraea</taxon>
    </lineage>
</organism>
<proteinExistence type="inferred from homology"/>